<accession>A0A4Q7M2E1</accession>
<dbReference type="AlphaFoldDB" id="A0A4Q7M2E1"/>
<dbReference type="Proteomes" id="UP000293852">
    <property type="component" value="Unassembled WGS sequence"/>
</dbReference>
<dbReference type="OrthoDB" id="5148879at2"/>
<organism evidence="1 2">
    <name type="scientific">Xylanimonas ulmi</name>
    <dbReference type="NCBI Taxonomy" id="228973"/>
    <lineage>
        <taxon>Bacteria</taxon>
        <taxon>Bacillati</taxon>
        <taxon>Actinomycetota</taxon>
        <taxon>Actinomycetes</taxon>
        <taxon>Micrococcales</taxon>
        <taxon>Promicromonosporaceae</taxon>
        <taxon>Xylanimonas</taxon>
    </lineage>
</organism>
<dbReference type="RefSeq" id="WP_130415194.1">
    <property type="nucleotide sequence ID" value="NZ_SGWX01000001.1"/>
</dbReference>
<protein>
    <submittedName>
        <fullName evidence="1">Uncharacterized protein</fullName>
    </submittedName>
</protein>
<dbReference type="EMBL" id="SGWX01000001">
    <property type="protein sequence ID" value="RZS62045.1"/>
    <property type="molecule type" value="Genomic_DNA"/>
</dbReference>
<name>A0A4Q7M2E1_9MICO</name>
<comment type="caution">
    <text evidence="1">The sequence shown here is derived from an EMBL/GenBank/DDBJ whole genome shotgun (WGS) entry which is preliminary data.</text>
</comment>
<keyword evidence="2" id="KW-1185">Reference proteome</keyword>
<evidence type="ECO:0000313" key="2">
    <source>
        <dbReference type="Proteomes" id="UP000293852"/>
    </source>
</evidence>
<reference evidence="1 2" key="1">
    <citation type="submission" date="2019-02" db="EMBL/GenBank/DDBJ databases">
        <title>Sequencing the genomes of 1000 actinobacteria strains.</title>
        <authorList>
            <person name="Klenk H.-P."/>
        </authorList>
    </citation>
    <scope>NUCLEOTIDE SEQUENCE [LARGE SCALE GENOMIC DNA]</scope>
    <source>
        <strain evidence="1 2">DSM 16932</strain>
    </source>
</reference>
<proteinExistence type="predicted"/>
<gene>
    <name evidence="1" type="ORF">EV386_2362</name>
</gene>
<sequence>MQQSMSLAEALHALGLLGRSLPRFVTSVGGSGDVLDVVADPRAVRNLPAALRLATRVVPTVHAHLRVVAFVDGVATVAVDASAGGLPAHKLLSLASSRIESVVTSKRLPYGSVRVLPGAQIALDVQRLLAERHPGYRVHGMVFHEGSVWLDVEPAEAPATA</sequence>
<evidence type="ECO:0000313" key="1">
    <source>
        <dbReference type="EMBL" id="RZS62045.1"/>
    </source>
</evidence>